<keyword evidence="2" id="KW-1133">Transmembrane helix</keyword>
<dbReference type="InterPro" id="IPR010998">
    <property type="entry name" value="Integrase_recombinase_N"/>
</dbReference>
<reference evidence="3" key="1">
    <citation type="submission" date="2023-10" db="EMBL/GenBank/DDBJ databases">
        <authorList>
            <person name="Chen Y."/>
            <person name="Shah S."/>
            <person name="Dougan E. K."/>
            <person name="Thang M."/>
            <person name="Chan C."/>
        </authorList>
    </citation>
    <scope>NUCLEOTIDE SEQUENCE [LARGE SCALE GENOMIC DNA]</scope>
</reference>
<evidence type="ECO:0000256" key="2">
    <source>
        <dbReference type="SAM" id="Phobius"/>
    </source>
</evidence>
<accession>A0ABN9Q6R7</accession>
<dbReference type="Gene3D" id="1.10.150.130">
    <property type="match status" value="1"/>
</dbReference>
<comment type="caution">
    <text evidence="3">The sequence shown here is derived from an EMBL/GenBank/DDBJ whole genome shotgun (WGS) entry which is preliminary data.</text>
</comment>
<sequence>DQQTLRQALESQSALRLAGEEWLDRAGHALWALEARPGAVAELRRAARARDRRALEAALEAAAVCEAQIGSGHLTEQRRRERDGYIFGNLAQGTQTAYSTAWQQWLYFMREVEEVLLEWIAHQARRGRSEGTIRGKLLAARRFHVEFGRPDPLELAPRVWLALGGLRRTGAKRNWKYPVTIEMLSWLYKKFNTWKVGDASLWAAIAVAFFFMLSASEYLADPGKP</sequence>
<name>A0ABN9Q6R7_9DINO</name>
<protein>
    <submittedName>
        <fullName evidence="3">Uncharacterized protein</fullName>
    </submittedName>
</protein>
<evidence type="ECO:0000313" key="3">
    <source>
        <dbReference type="EMBL" id="CAK0800163.1"/>
    </source>
</evidence>
<keyword evidence="4" id="KW-1185">Reference proteome</keyword>
<organism evidence="3 4">
    <name type="scientific">Prorocentrum cordatum</name>
    <dbReference type="NCBI Taxonomy" id="2364126"/>
    <lineage>
        <taxon>Eukaryota</taxon>
        <taxon>Sar</taxon>
        <taxon>Alveolata</taxon>
        <taxon>Dinophyceae</taxon>
        <taxon>Prorocentrales</taxon>
        <taxon>Prorocentraceae</taxon>
        <taxon>Prorocentrum</taxon>
    </lineage>
</organism>
<feature type="non-terminal residue" evidence="3">
    <location>
        <position position="1"/>
    </location>
</feature>
<feature type="transmembrane region" description="Helical" evidence="2">
    <location>
        <begin position="199"/>
        <end position="220"/>
    </location>
</feature>
<dbReference type="EMBL" id="CAUYUJ010002302">
    <property type="protein sequence ID" value="CAK0800163.1"/>
    <property type="molecule type" value="Genomic_DNA"/>
</dbReference>
<keyword evidence="2" id="KW-0472">Membrane</keyword>
<proteinExistence type="predicted"/>
<keyword evidence="2" id="KW-0812">Transmembrane</keyword>
<evidence type="ECO:0000313" key="4">
    <source>
        <dbReference type="Proteomes" id="UP001189429"/>
    </source>
</evidence>
<gene>
    <name evidence="3" type="ORF">PCOR1329_LOCUS8382</name>
</gene>
<dbReference type="SUPFAM" id="SSF47823">
    <property type="entry name" value="lambda integrase-like, N-terminal domain"/>
    <property type="match status" value="1"/>
</dbReference>
<evidence type="ECO:0000256" key="1">
    <source>
        <dbReference type="ARBA" id="ARBA00023125"/>
    </source>
</evidence>
<dbReference type="Proteomes" id="UP001189429">
    <property type="component" value="Unassembled WGS sequence"/>
</dbReference>
<keyword evidence="1" id="KW-0238">DNA-binding</keyword>